<dbReference type="GO" id="GO:0016740">
    <property type="term" value="F:transferase activity"/>
    <property type="evidence" value="ECO:0007669"/>
    <property type="project" value="UniProtKB-KW"/>
</dbReference>
<dbReference type="PANTHER" id="PTHR43441">
    <property type="entry name" value="RIBOSOMAL-PROTEIN-SERINE ACETYLTRANSFERASE"/>
    <property type="match status" value="1"/>
</dbReference>
<dbReference type="RefSeq" id="WP_348027329.1">
    <property type="nucleotide sequence ID" value="NZ_CP129113.1"/>
</dbReference>
<accession>A0ABY9KUE5</accession>
<feature type="domain" description="N-acetyltransferase" evidence="1">
    <location>
        <begin position="20"/>
        <end position="166"/>
    </location>
</feature>
<evidence type="ECO:0000313" key="3">
    <source>
        <dbReference type="Proteomes" id="UP001180087"/>
    </source>
</evidence>
<gene>
    <name evidence="2" type="ORF">QR721_12120</name>
</gene>
<dbReference type="InterPro" id="IPR051908">
    <property type="entry name" value="Ribosomal_N-acetyltransferase"/>
</dbReference>
<dbReference type="Gene3D" id="3.40.630.30">
    <property type="match status" value="1"/>
</dbReference>
<dbReference type="PROSITE" id="PS51186">
    <property type="entry name" value="GNAT"/>
    <property type="match status" value="1"/>
</dbReference>
<evidence type="ECO:0000313" key="2">
    <source>
        <dbReference type="EMBL" id="WLV24372.1"/>
    </source>
</evidence>
<protein>
    <submittedName>
        <fullName evidence="2">GNAT family protein</fullName>
        <ecNumber evidence="2">2.-.-.-</ecNumber>
    </submittedName>
</protein>
<name>A0ABY9KUE5_9BACI</name>
<dbReference type="Proteomes" id="UP001180087">
    <property type="component" value="Chromosome"/>
</dbReference>
<proteinExistence type="predicted"/>
<dbReference type="PANTHER" id="PTHR43441:SF12">
    <property type="entry name" value="RIBOSOMAL N-ACETYLTRANSFERASE YDAF-RELATED"/>
    <property type="match status" value="1"/>
</dbReference>
<dbReference type="EC" id="2.-.-.-" evidence="2"/>
<organism evidence="2 3">
    <name type="scientific">Aciduricibacillus chroicocephali</name>
    <dbReference type="NCBI Taxonomy" id="3054939"/>
    <lineage>
        <taxon>Bacteria</taxon>
        <taxon>Bacillati</taxon>
        <taxon>Bacillota</taxon>
        <taxon>Bacilli</taxon>
        <taxon>Bacillales</taxon>
        <taxon>Bacillaceae</taxon>
        <taxon>Aciduricibacillus</taxon>
    </lineage>
</organism>
<sequence length="180" mass="21141">MELQVNDWISLKTLEPLDDEALFLETDKSRNHLRKWLPWLDGIQNVSDSRQFIEYSIQLHDQRKAMIFGIFADGQLAGTISFNQIDWQNRIGHIGYWLSSTYTGQGIMTEAVRRLVNYGFDDLALNRMEIRCATENNKSRHIPERLGFTEEGQVREGEWLYDHFVDHAIYGMLSRDWADK</sequence>
<keyword evidence="3" id="KW-1185">Reference proteome</keyword>
<reference evidence="2" key="1">
    <citation type="submission" date="2023-06" db="EMBL/GenBank/DDBJ databases">
        <title>A Treasure from Seagulls: Isolation and Description of Aciduricobacillus qingdaonensis gen. nov., sp. nov., a Rare Obligately Uric Acid-utilizing Member in the Family Bacillaceae.</title>
        <authorList>
            <person name="Liu W."/>
            <person name="Wang B."/>
        </authorList>
    </citation>
    <scope>NUCLEOTIDE SEQUENCE</scope>
    <source>
        <strain evidence="2">44XB</strain>
    </source>
</reference>
<dbReference type="Pfam" id="PF13302">
    <property type="entry name" value="Acetyltransf_3"/>
    <property type="match status" value="1"/>
</dbReference>
<dbReference type="CDD" id="cd04301">
    <property type="entry name" value="NAT_SF"/>
    <property type="match status" value="1"/>
</dbReference>
<keyword evidence="2" id="KW-0808">Transferase</keyword>
<dbReference type="EMBL" id="CP129113">
    <property type="protein sequence ID" value="WLV24372.1"/>
    <property type="molecule type" value="Genomic_DNA"/>
</dbReference>
<dbReference type="InterPro" id="IPR016181">
    <property type="entry name" value="Acyl_CoA_acyltransferase"/>
</dbReference>
<evidence type="ECO:0000259" key="1">
    <source>
        <dbReference type="PROSITE" id="PS51186"/>
    </source>
</evidence>
<dbReference type="InterPro" id="IPR000182">
    <property type="entry name" value="GNAT_dom"/>
</dbReference>
<dbReference type="SUPFAM" id="SSF55729">
    <property type="entry name" value="Acyl-CoA N-acyltransferases (Nat)"/>
    <property type="match status" value="1"/>
</dbReference>